<accession>A0A2T9YPM1</accession>
<dbReference type="PANTHER" id="PTHR13582:SF0">
    <property type="entry name" value="M-PHASE PHOSPHOPROTEIN 6"/>
    <property type="match status" value="1"/>
</dbReference>
<evidence type="ECO:0000313" key="3">
    <source>
        <dbReference type="Proteomes" id="UP000245383"/>
    </source>
</evidence>
<protein>
    <submittedName>
        <fullName evidence="2">Uncharacterized protein</fullName>
    </submittedName>
</protein>
<feature type="compositionally biased region" description="Basic and acidic residues" evidence="1">
    <location>
        <begin position="126"/>
        <end position="140"/>
    </location>
</feature>
<dbReference type="AlphaFoldDB" id="A0A2T9YPM1"/>
<keyword evidence="3" id="KW-1185">Reference proteome</keyword>
<dbReference type="GO" id="GO:0000460">
    <property type="term" value="P:maturation of 5.8S rRNA"/>
    <property type="evidence" value="ECO:0007669"/>
    <property type="project" value="TreeGrafter"/>
</dbReference>
<comment type="caution">
    <text evidence="2">The sequence shown here is derived from an EMBL/GenBank/DDBJ whole genome shotgun (WGS) entry which is preliminary data.</text>
</comment>
<dbReference type="EMBL" id="MBFR01000096">
    <property type="protein sequence ID" value="PVU94300.1"/>
    <property type="molecule type" value="Genomic_DNA"/>
</dbReference>
<feature type="region of interest" description="Disordered" evidence="1">
    <location>
        <begin position="87"/>
        <end position="109"/>
    </location>
</feature>
<proteinExistence type="predicted"/>
<evidence type="ECO:0000256" key="1">
    <source>
        <dbReference type="SAM" id="MobiDB-lite"/>
    </source>
</evidence>
<dbReference type="InterPro" id="IPR019324">
    <property type="entry name" value="MPP6"/>
</dbReference>
<dbReference type="Proteomes" id="UP000245383">
    <property type="component" value="Unassembled WGS sequence"/>
</dbReference>
<dbReference type="Pfam" id="PF10175">
    <property type="entry name" value="MPP6"/>
    <property type="match status" value="1"/>
</dbReference>
<organism evidence="2 3">
    <name type="scientific">Smittium simulii</name>
    <dbReference type="NCBI Taxonomy" id="133385"/>
    <lineage>
        <taxon>Eukaryota</taxon>
        <taxon>Fungi</taxon>
        <taxon>Fungi incertae sedis</taxon>
        <taxon>Zoopagomycota</taxon>
        <taxon>Kickxellomycotina</taxon>
        <taxon>Harpellomycetes</taxon>
        <taxon>Harpellales</taxon>
        <taxon>Legeriomycetaceae</taxon>
        <taxon>Smittium</taxon>
    </lineage>
</organism>
<evidence type="ECO:0000313" key="2">
    <source>
        <dbReference type="EMBL" id="PVU94300.1"/>
    </source>
</evidence>
<dbReference type="PANTHER" id="PTHR13582">
    <property type="entry name" value="M-PHASE PHOSPHOPROTEIN 6"/>
    <property type="match status" value="1"/>
</dbReference>
<dbReference type="OrthoDB" id="20403at2759"/>
<feature type="compositionally biased region" description="Polar residues" evidence="1">
    <location>
        <begin position="88"/>
        <end position="97"/>
    </location>
</feature>
<reference evidence="2 3" key="1">
    <citation type="journal article" date="2018" name="MBio">
        <title>Comparative Genomics Reveals the Core Gene Toolbox for the Fungus-Insect Symbiosis.</title>
        <authorList>
            <person name="Wang Y."/>
            <person name="Stata M."/>
            <person name="Wang W."/>
            <person name="Stajich J.E."/>
            <person name="White M.M."/>
            <person name="Moncalvo J.M."/>
        </authorList>
    </citation>
    <scope>NUCLEOTIDE SEQUENCE [LARGE SCALE GENOMIC DNA]</scope>
    <source>
        <strain evidence="2 3">SWE-8-4</strain>
    </source>
</reference>
<sequence length="151" mass="17732">MEQKAVKVAGLSSKLQTMKFMQRDSKNKVDENKAKTLVKQEEYWKIQYSEEELKKIGVEATKQKKKFKIISTQSFMNIKQNADVAEATLTQPESSRTNGRKSYQKFNPAIEKIEQEDKIQADEELKTQELKKNKQSEVEMSKFYSRKKSRR</sequence>
<name>A0A2T9YPM1_9FUNG</name>
<feature type="region of interest" description="Disordered" evidence="1">
    <location>
        <begin position="126"/>
        <end position="151"/>
    </location>
</feature>
<gene>
    <name evidence="2" type="ORF">BB561_002658</name>
</gene>